<evidence type="ECO:0000313" key="2">
    <source>
        <dbReference type="Proteomes" id="UP001056120"/>
    </source>
</evidence>
<dbReference type="EMBL" id="CM042040">
    <property type="protein sequence ID" value="KAI3716659.1"/>
    <property type="molecule type" value="Genomic_DNA"/>
</dbReference>
<gene>
    <name evidence="1" type="ORF">L1987_67680</name>
</gene>
<reference evidence="1 2" key="2">
    <citation type="journal article" date="2022" name="Mol. Ecol. Resour.">
        <title>The genomes of chicory, endive, great burdock and yacon provide insights into Asteraceae paleo-polyploidization history and plant inulin production.</title>
        <authorList>
            <person name="Fan W."/>
            <person name="Wang S."/>
            <person name="Wang H."/>
            <person name="Wang A."/>
            <person name="Jiang F."/>
            <person name="Liu H."/>
            <person name="Zhao H."/>
            <person name="Xu D."/>
            <person name="Zhang Y."/>
        </authorList>
    </citation>
    <scope>NUCLEOTIDE SEQUENCE [LARGE SCALE GENOMIC DNA]</scope>
    <source>
        <strain evidence="2">cv. Yunnan</strain>
        <tissue evidence="1">Leaves</tissue>
    </source>
</reference>
<evidence type="ECO:0000313" key="1">
    <source>
        <dbReference type="EMBL" id="KAI3716659.1"/>
    </source>
</evidence>
<keyword evidence="2" id="KW-1185">Reference proteome</keyword>
<comment type="caution">
    <text evidence="1">The sequence shown here is derived from an EMBL/GenBank/DDBJ whole genome shotgun (WGS) entry which is preliminary data.</text>
</comment>
<proteinExistence type="predicted"/>
<protein>
    <submittedName>
        <fullName evidence="1">Uncharacterized protein</fullName>
    </submittedName>
</protein>
<reference evidence="2" key="1">
    <citation type="journal article" date="2022" name="Mol. Ecol. Resour.">
        <title>The genomes of chicory, endive, great burdock and yacon provide insights into Asteraceae palaeo-polyploidization history and plant inulin production.</title>
        <authorList>
            <person name="Fan W."/>
            <person name="Wang S."/>
            <person name="Wang H."/>
            <person name="Wang A."/>
            <person name="Jiang F."/>
            <person name="Liu H."/>
            <person name="Zhao H."/>
            <person name="Xu D."/>
            <person name="Zhang Y."/>
        </authorList>
    </citation>
    <scope>NUCLEOTIDE SEQUENCE [LARGE SCALE GENOMIC DNA]</scope>
    <source>
        <strain evidence="2">cv. Yunnan</strain>
    </source>
</reference>
<dbReference type="Proteomes" id="UP001056120">
    <property type="component" value="Linkage Group LG23"/>
</dbReference>
<organism evidence="1 2">
    <name type="scientific">Smallanthus sonchifolius</name>
    <dbReference type="NCBI Taxonomy" id="185202"/>
    <lineage>
        <taxon>Eukaryota</taxon>
        <taxon>Viridiplantae</taxon>
        <taxon>Streptophyta</taxon>
        <taxon>Embryophyta</taxon>
        <taxon>Tracheophyta</taxon>
        <taxon>Spermatophyta</taxon>
        <taxon>Magnoliopsida</taxon>
        <taxon>eudicotyledons</taxon>
        <taxon>Gunneridae</taxon>
        <taxon>Pentapetalae</taxon>
        <taxon>asterids</taxon>
        <taxon>campanulids</taxon>
        <taxon>Asterales</taxon>
        <taxon>Asteraceae</taxon>
        <taxon>Asteroideae</taxon>
        <taxon>Heliantheae alliance</taxon>
        <taxon>Millerieae</taxon>
        <taxon>Smallanthus</taxon>
    </lineage>
</organism>
<sequence>MQVKIVKAWLKRRRHTGWLSCEKWCPWTIRWTQPPSLSSSSLSCMHEDDDDDYDDENCIPMDVPKGHLVVYVGENQSRFVINVKLLENPLFNALLDEAREEYDFTTGCRLYIPCDEDVFLSVVRCAAVPQHRRFTFCL</sequence>
<name>A0ACB9B2S7_9ASTR</name>
<accession>A0ACB9B2S7</accession>